<dbReference type="PANTHER" id="PTHR30349">
    <property type="entry name" value="PHAGE INTEGRASE-RELATED"/>
    <property type="match status" value="1"/>
</dbReference>
<dbReference type="GeneID" id="97308887"/>
<dbReference type="GO" id="GO:0003677">
    <property type="term" value="F:DNA binding"/>
    <property type="evidence" value="ECO:0007669"/>
    <property type="project" value="UniProtKB-UniRule"/>
</dbReference>
<dbReference type="PANTHER" id="PTHR30349:SF94">
    <property type="entry name" value="INTEGRASE_RECOMBINASE HI_1414-RELATED"/>
    <property type="match status" value="1"/>
</dbReference>
<sequence length="327" mass="37179">MASIRQRNGRWQVRIARKGYPSEVQTFDSKTAAAQWARSVETNLDRGIHLPQKGGNDTSFRDVLERYRETVTPGKRGAADEHIRIRAIQRQRIAGYSMANLTPEVIARFRDWRLQTVSPATVVRDLALISSAINHARREWQVQISNPCEMVRKPATPRGRDRMLRPHELDTLLDELMPRGRRSPWMRPLVLLALETAMRRGELLELNWQNVNLVARTAFLPLTKNGSARTVPLSIRAVDLLAGLPHSAEGPVFQITSMAVAAAFKKACHRAKIENFRFHDLRHMATTRLAEKLPNVVELASVTGHQTVQMLKRYYHPSAEALARKLD</sequence>
<organism evidence="7 8">
    <name type="scientific">Paraburkholderia dipogonis</name>
    <dbReference type="NCBI Taxonomy" id="1211383"/>
    <lineage>
        <taxon>Bacteria</taxon>
        <taxon>Pseudomonadati</taxon>
        <taxon>Pseudomonadota</taxon>
        <taxon>Betaproteobacteria</taxon>
        <taxon>Burkholderiales</taxon>
        <taxon>Burkholderiaceae</taxon>
        <taxon>Paraburkholderia</taxon>
    </lineage>
</organism>
<dbReference type="EMBL" id="SNVI01000001">
    <property type="protein sequence ID" value="TFE46426.1"/>
    <property type="molecule type" value="Genomic_DNA"/>
</dbReference>
<dbReference type="Proteomes" id="UP000297385">
    <property type="component" value="Unassembled WGS sequence"/>
</dbReference>
<evidence type="ECO:0000259" key="5">
    <source>
        <dbReference type="PROSITE" id="PS51898"/>
    </source>
</evidence>
<evidence type="ECO:0000256" key="2">
    <source>
        <dbReference type="ARBA" id="ARBA00023125"/>
    </source>
</evidence>
<evidence type="ECO:0000256" key="4">
    <source>
        <dbReference type="PROSITE-ProRule" id="PRU01248"/>
    </source>
</evidence>
<dbReference type="InterPro" id="IPR050090">
    <property type="entry name" value="Tyrosine_recombinase_XerCD"/>
</dbReference>
<dbReference type="PROSITE" id="PS51898">
    <property type="entry name" value="TYR_RECOMBINASE"/>
    <property type="match status" value="1"/>
</dbReference>
<dbReference type="PROSITE" id="PS51900">
    <property type="entry name" value="CB"/>
    <property type="match status" value="1"/>
</dbReference>
<dbReference type="InterPro" id="IPR011010">
    <property type="entry name" value="DNA_brk_join_enz"/>
</dbReference>
<keyword evidence="2 4" id="KW-0238">DNA-binding</keyword>
<dbReference type="InterPro" id="IPR013762">
    <property type="entry name" value="Integrase-like_cat_sf"/>
</dbReference>
<dbReference type="RefSeq" id="WP_134457899.1">
    <property type="nucleotide sequence ID" value="NZ_JBHMFL010000164.1"/>
</dbReference>
<name>A0A4Y8N9J1_9BURK</name>
<dbReference type="SUPFAM" id="SSF56349">
    <property type="entry name" value="DNA breaking-rejoining enzymes"/>
    <property type="match status" value="1"/>
</dbReference>
<dbReference type="CDD" id="cd00796">
    <property type="entry name" value="INT_Rci_Hp1_C"/>
    <property type="match status" value="1"/>
</dbReference>
<keyword evidence="1" id="KW-0229">DNA integration</keyword>
<protein>
    <submittedName>
        <fullName evidence="7">Site-specific integrase</fullName>
    </submittedName>
</protein>
<dbReference type="Pfam" id="PF00589">
    <property type="entry name" value="Phage_integrase"/>
    <property type="match status" value="1"/>
</dbReference>
<dbReference type="GO" id="GO:0006310">
    <property type="term" value="P:DNA recombination"/>
    <property type="evidence" value="ECO:0007669"/>
    <property type="project" value="UniProtKB-KW"/>
</dbReference>
<feature type="domain" description="Tyr recombinase" evidence="5">
    <location>
        <begin position="158"/>
        <end position="327"/>
    </location>
</feature>
<evidence type="ECO:0000313" key="8">
    <source>
        <dbReference type="Proteomes" id="UP000297385"/>
    </source>
</evidence>
<dbReference type="InterPro" id="IPR010998">
    <property type="entry name" value="Integrase_recombinase_N"/>
</dbReference>
<dbReference type="InterPro" id="IPR002104">
    <property type="entry name" value="Integrase_catalytic"/>
</dbReference>
<dbReference type="Gene3D" id="1.10.443.10">
    <property type="entry name" value="Intergrase catalytic core"/>
    <property type="match status" value="1"/>
</dbReference>
<comment type="caution">
    <text evidence="7">The sequence shown here is derived from an EMBL/GenBank/DDBJ whole genome shotgun (WGS) entry which is preliminary data.</text>
</comment>
<evidence type="ECO:0000256" key="3">
    <source>
        <dbReference type="ARBA" id="ARBA00023172"/>
    </source>
</evidence>
<gene>
    <name evidence="7" type="ORF">E2553_16155</name>
</gene>
<evidence type="ECO:0000256" key="1">
    <source>
        <dbReference type="ARBA" id="ARBA00022908"/>
    </source>
</evidence>
<evidence type="ECO:0000313" key="7">
    <source>
        <dbReference type="EMBL" id="TFE46426.1"/>
    </source>
</evidence>
<reference evidence="7 8" key="1">
    <citation type="submission" date="2019-03" db="EMBL/GenBank/DDBJ databases">
        <title>Complete Genome Sequence of Paraburkholderia dipogonis ICMP 19430T, a Nitrogen-fixing Symbiont of the South African Invasive Legume Dipogon lignosus in New Zealand.</title>
        <authorList>
            <person name="De Meyer S.E."/>
        </authorList>
    </citation>
    <scope>NUCLEOTIDE SEQUENCE [LARGE SCALE GENOMIC DNA]</scope>
    <source>
        <strain evidence="7 8">ICMP 19430</strain>
    </source>
</reference>
<dbReference type="AlphaFoldDB" id="A0A4Y8N9J1"/>
<evidence type="ECO:0000259" key="6">
    <source>
        <dbReference type="PROSITE" id="PS51900"/>
    </source>
</evidence>
<accession>A0A4Y8N9J1</accession>
<dbReference type="GO" id="GO:0015074">
    <property type="term" value="P:DNA integration"/>
    <property type="evidence" value="ECO:0007669"/>
    <property type="project" value="UniProtKB-KW"/>
</dbReference>
<dbReference type="InterPro" id="IPR044068">
    <property type="entry name" value="CB"/>
</dbReference>
<proteinExistence type="predicted"/>
<feature type="domain" description="Core-binding (CB)" evidence="6">
    <location>
        <begin position="58"/>
        <end position="137"/>
    </location>
</feature>
<dbReference type="Gene3D" id="1.10.150.130">
    <property type="match status" value="1"/>
</dbReference>
<keyword evidence="3" id="KW-0233">DNA recombination</keyword>